<dbReference type="EMBL" id="JNSL01000078">
    <property type="protein sequence ID" value="KGA16670.1"/>
    <property type="molecule type" value="Genomic_DNA"/>
</dbReference>
<evidence type="ECO:0000256" key="1">
    <source>
        <dbReference type="ARBA" id="ARBA00022729"/>
    </source>
</evidence>
<organism evidence="5">
    <name type="scientific">freshwater metagenome</name>
    <dbReference type="NCBI Taxonomy" id="449393"/>
    <lineage>
        <taxon>unclassified sequences</taxon>
        <taxon>metagenomes</taxon>
        <taxon>ecological metagenomes</taxon>
    </lineage>
</organism>
<comment type="caution">
    <text evidence="5">The sequence shown here is derived from an EMBL/GenBank/DDBJ whole genome shotgun (WGS) entry which is preliminary data.</text>
</comment>
<evidence type="ECO:0000256" key="2">
    <source>
        <dbReference type="ARBA" id="ARBA00023008"/>
    </source>
</evidence>
<dbReference type="GO" id="GO:0042597">
    <property type="term" value="C:periplasmic space"/>
    <property type="evidence" value="ECO:0007669"/>
    <property type="project" value="InterPro"/>
</dbReference>
<evidence type="ECO:0000256" key="3">
    <source>
        <dbReference type="SAM" id="Phobius"/>
    </source>
</evidence>
<dbReference type="Pfam" id="PF04234">
    <property type="entry name" value="CopC"/>
    <property type="match status" value="1"/>
</dbReference>
<dbReference type="GO" id="GO:0046688">
    <property type="term" value="P:response to copper ion"/>
    <property type="evidence" value="ECO:0007669"/>
    <property type="project" value="InterPro"/>
</dbReference>
<proteinExistence type="predicted"/>
<reference evidence="5" key="1">
    <citation type="submission" date="2014-06" db="EMBL/GenBank/DDBJ databases">
        <title>Key roles for freshwater Actinobacteria revealed by deep metagenomic sequencing.</title>
        <authorList>
            <person name="Ghai R."/>
            <person name="Mizuno C.M."/>
            <person name="Picazo A."/>
            <person name="Camacho A."/>
            <person name="Rodriguez-Valera F."/>
        </authorList>
    </citation>
    <scope>NUCLEOTIDE SEQUENCE</scope>
</reference>
<sequence length="189" mass="19386">MTYFQTLKRLLSVFALVGASVLIPTSVALAHTEIVSTSPAANADVNVSQESISITFSEPPLIDGAAIVVMNEAGDTLDSPAPTLAGATLSIPWPTDLTPGEVLVTWRATADDGHVLSNEFSFKYTAAAESGVAGTGTPEPMMSALDTPVTTALTPGDAEISGSNNTLTIVAIGALAGLIAVGLYLRRSR</sequence>
<keyword evidence="1" id="KW-0732">Signal</keyword>
<keyword evidence="3" id="KW-1133">Transmembrane helix</keyword>
<accession>A0A094PXY4</accession>
<gene>
    <name evidence="5" type="ORF">GM51_12035</name>
</gene>
<name>A0A094PXY4_9ZZZZ</name>
<feature type="domain" description="CopC" evidence="4">
    <location>
        <begin position="31"/>
        <end position="123"/>
    </location>
</feature>
<dbReference type="InterPro" id="IPR014756">
    <property type="entry name" value="Ig_E-set"/>
</dbReference>
<feature type="transmembrane region" description="Helical" evidence="3">
    <location>
        <begin position="167"/>
        <end position="185"/>
    </location>
</feature>
<evidence type="ECO:0000313" key="5">
    <source>
        <dbReference type="EMBL" id="KGA16670.1"/>
    </source>
</evidence>
<keyword evidence="3" id="KW-0472">Membrane</keyword>
<keyword evidence="2" id="KW-0186">Copper</keyword>
<keyword evidence="3" id="KW-0812">Transmembrane</keyword>
<dbReference type="AlphaFoldDB" id="A0A094PXY4"/>
<dbReference type="GO" id="GO:0005507">
    <property type="term" value="F:copper ion binding"/>
    <property type="evidence" value="ECO:0007669"/>
    <property type="project" value="InterPro"/>
</dbReference>
<protein>
    <recommendedName>
        <fullName evidence="4">CopC domain-containing protein</fullName>
    </recommendedName>
</protein>
<dbReference type="InterPro" id="IPR007348">
    <property type="entry name" value="CopC_dom"/>
</dbReference>
<dbReference type="InterPro" id="IPR014755">
    <property type="entry name" value="Cu-Rt/internalin_Ig-like"/>
</dbReference>
<dbReference type="SUPFAM" id="SSF81296">
    <property type="entry name" value="E set domains"/>
    <property type="match status" value="1"/>
</dbReference>
<evidence type="ECO:0000259" key="4">
    <source>
        <dbReference type="Pfam" id="PF04234"/>
    </source>
</evidence>
<dbReference type="Gene3D" id="2.60.40.1220">
    <property type="match status" value="1"/>
</dbReference>